<evidence type="ECO:0000313" key="7">
    <source>
        <dbReference type="EMBL" id="KCZ64933.1"/>
    </source>
</evidence>
<keyword evidence="8" id="KW-1185">Reference proteome</keyword>
<evidence type="ECO:0000256" key="4">
    <source>
        <dbReference type="ARBA" id="ARBA00022989"/>
    </source>
</evidence>
<evidence type="ECO:0000313" key="8">
    <source>
        <dbReference type="Proteomes" id="UP000024547"/>
    </source>
</evidence>
<dbReference type="Proteomes" id="UP000024547">
    <property type="component" value="Unassembled WGS sequence"/>
</dbReference>
<keyword evidence="3 6" id="KW-0812">Transmembrane</keyword>
<dbReference type="PANTHER" id="PTHR30213">
    <property type="entry name" value="INNER MEMBRANE PROTEIN YHJD"/>
    <property type="match status" value="1"/>
</dbReference>
<dbReference type="STRING" id="1280948.HY36_00760"/>
<accession>A0A059EBC6</accession>
<protein>
    <recommendedName>
        <fullName evidence="9">YihY/virulence factor BrkB family protein</fullName>
    </recommendedName>
</protein>
<dbReference type="eggNOG" id="COG1295">
    <property type="taxonomic scope" value="Bacteria"/>
</dbReference>
<evidence type="ECO:0000256" key="2">
    <source>
        <dbReference type="ARBA" id="ARBA00022475"/>
    </source>
</evidence>
<dbReference type="GO" id="GO:0005886">
    <property type="term" value="C:plasma membrane"/>
    <property type="evidence" value="ECO:0007669"/>
    <property type="project" value="UniProtKB-SubCell"/>
</dbReference>
<sequence length="334" mass="36242">MQAGSGRQIAPYRKRREGGRMLNWIKSLPVPAPIRHWVFAPLWCAIVRLSKPEVRIVTGGISFYALFSIFPIVYLTLTLLFALLPADLSRQLGDTVDQVLVSAVAPLSKADLDVIHESTPQGVTFRALLAVIVVFYTASSGAKAAITGIRMVAGSERRTRIIRFQGVSILMTALLILSVWILGALQLILSLITERDGYIAYDVAQTISDIASTLWLGKGLACFAVFYLIIALSLHGRISGNRAKAMGAAAGALAWLVATWGYHLYLKFSSLDTFYGALASVILGFIWLSVSVSSLLFGAALAVEWAARMQREEVIAELDEEDLDAPADQAANNA</sequence>
<evidence type="ECO:0000256" key="3">
    <source>
        <dbReference type="ARBA" id="ARBA00022692"/>
    </source>
</evidence>
<gene>
    <name evidence="7" type="ORF">HY36_00760</name>
</gene>
<evidence type="ECO:0000256" key="6">
    <source>
        <dbReference type="SAM" id="Phobius"/>
    </source>
</evidence>
<comment type="subcellular location">
    <subcellularLocation>
        <location evidence="1">Cell membrane</location>
        <topology evidence="1">Multi-pass membrane protein</topology>
    </subcellularLocation>
</comment>
<comment type="caution">
    <text evidence="7">The sequence shown here is derived from an EMBL/GenBank/DDBJ whole genome shotgun (WGS) entry which is preliminary data.</text>
</comment>
<feature type="transmembrane region" description="Helical" evidence="6">
    <location>
        <begin position="277"/>
        <end position="303"/>
    </location>
</feature>
<dbReference type="InterPro" id="IPR017039">
    <property type="entry name" value="Virul_fac_BrkB"/>
</dbReference>
<keyword evidence="5 6" id="KW-0472">Membrane</keyword>
<reference evidence="7 8" key="1">
    <citation type="journal article" date="2014" name="Antonie Van Leeuwenhoek">
        <title>Hyphomonas beringensis sp. nov. and Hyphomonas chukchiensis sp. nov., isolated from surface seawater of the Bering Sea and Chukchi Sea.</title>
        <authorList>
            <person name="Li C."/>
            <person name="Lai Q."/>
            <person name="Li G."/>
            <person name="Dong C."/>
            <person name="Wang J."/>
            <person name="Liao Y."/>
            <person name="Shao Z."/>
        </authorList>
    </citation>
    <scope>NUCLEOTIDE SEQUENCE [LARGE SCALE GENOMIC DNA]</scope>
    <source>
        <strain evidence="7 8">22II1-22F38</strain>
    </source>
</reference>
<dbReference type="PIRSF" id="PIRSF035875">
    <property type="entry name" value="RNase_BN"/>
    <property type="match status" value="1"/>
</dbReference>
<dbReference type="PATRIC" id="fig|1280948.3.peg.148"/>
<dbReference type="Pfam" id="PF03631">
    <property type="entry name" value="Virul_fac_BrkB"/>
    <property type="match status" value="1"/>
</dbReference>
<dbReference type="AlphaFoldDB" id="A0A059EBC6"/>
<feature type="transmembrane region" description="Helical" evidence="6">
    <location>
        <begin position="61"/>
        <end position="84"/>
    </location>
</feature>
<keyword evidence="2" id="KW-1003">Cell membrane</keyword>
<feature type="transmembrane region" description="Helical" evidence="6">
    <location>
        <begin position="127"/>
        <end position="146"/>
    </location>
</feature>
<feature type="transmembrane region" description="Helical" evidence="6">
    <location>
        <begin position="212"/>
        <end position="234"/>
    </location>
</feature>
<name>A0A059EBC6_9PROT</name>
<evidence type="ECO:0000256" key="5">
    <source>
        <dbReference type="ARBA" id="ARBA00023136"/>
    </source>
</evidence>
<evidence type="ECO:0000256" key="1">
    <source>
        <dbReference type="ARBA" id="ARBA00004651"/>
    </source>
</evidence>
<keyword evidence="4 6" id="KW-1133">Transmembrane helix</keyword>
<feature type="transmembrane region" description="Helical" evidence="6">
    <location>
        <begin position="246"/>
        <end position="265"/>
    </location>
</feature>
<dbReference type="EMBL" id="AWFH01000001">
    <property type="protein sequence ID" value="KCZ64933.1"/>
    <property type="molecule type" value="Genomic_DNA"/>
</dbReference>
<proteinExistence type="predicted"/>
<evidence type="ECO:0008006" key="9">
    <source>
        <dbReference type="Google" id="ProtNLM"/>
    </source>
</evidence>
<feature type="transmembrane region" description="Helical" evidence="6">
    <location>
        <begin position="167"/>
        <end position="192"/>
    </location>
</feature>
<organism evidence="7 8">
    <name type="scientific">Hyphomonas atlantica</name>
    <dbReference type="NCBI Taxonomy" id="1280948"/>
    <lineage>
        <taxon>Bacteria</taxon>
        <taxon>Pseudomonadati</taxon>
        <taxon>Pseudomonadota</taxon>
        <taxon>Alphaproteobacteria</taxon>
        <taxon>Hyphomonadales</taxon>
        <taxon>Hyphomonadaceae</taxon>
        <taxon>Hyphomonas</taxon>
    </lineage>
</organism>
<dbReference type="PANTHER" id="PTHR30213:SF0">
    <property type="entry name" value="UPF0761 MEMBRANE PROTEIN YIHY"/>
    <property type="match status" value="1"/>
</dbReference>